<name>A0AAV5AB35_9AGAM</name>
<reference evidence="3" key="1">
    <citation type="submission" date="2021-10" db="EMBL/GenBank/DDBJ databases">
        <title>De novo Genome Assembly of Clathrus columnatus (Basidiomycota, Fungi) Using Illumina and Nanopore Sequence Data.</title>
        <authorList>
            <person name="Ogiso-Tanaka E."/>
            <person name="Itagaki H."/>
            <person name="Hosoya T."/>
            <person name="Hosaka K."/>
        </authorList>
    </citation>
    <scope>NUCLEOTIDE SEQUENCE</scope>
    <source>
        <strain evidence="3">MO-923</strain>
    </source>
</reference>
<accession>A0AAV5AB35</accession>
<evidence type="ECO:0000313" key="3">
    <source>
        <dbReference type="EMBL" id="GJJ09838.1"/>
    </source>
</evidence>
<dbReference type="AlphaFoldDB" id="A0AAV5AB35"/>
<gene>
    <name evidence="3" type="ORF">Clacol_004062</name>
</gene>
<keyword evidence="2" id="KW-0949">S-adenosyl-L-methionine</keyword>
<keyword evidence="4" id="KW-1185">Reference proteome</keyword>
<evidence type="ECO:0000256" key="2">
    <source>
        <dbReference type="ARBA" id="ARBA00022691"/>
    </source>
</evidence>
<organism evidence="3 4">
    <name type="scientific">Clathrus columnatus</name>
    <dbReference type="NCBI Taxonomy" id="1419009"/>
    <lineage>
        <taxon>Eukaryota</taxon>
        <taxon>Fungi</taxon>
        <taxon>Dikarya</taxon>
        <taxon>Basidiomycota</taxon>
        <taxon>Agaricomycotina</taxon>
        <taxon>Agaricomycetes</taxon>
        <taxon>Phallomycetidae</taxon>
        <taxon>Phallales</taxon>
        <taxon>Clathraceae</taxon>
        <taxon>Clathrus</taxon>
    </lineage>
</organism>
<sequence length="283" mass="31961">MSLPPAPLPLDDEYNISSEESTSLKRVIRIQDDNELKEHLLSVQAEAYAVYPYACIRRFDFAKFKIAKHPAYESVIKLGKERENAIFLDLPCCDYWTIGHKLFKTTPETFPVPFLQGDIFDPSFLQPGVPALDTSSQVINSPPSLTDLTSLTPLQHSISAIYTSSFFHLFGEDEQFKLAHLFASLLSPLPGSIIFGSHNGISDTEGDNLGRTRLTTRGNSVFGHSPTSWKELWTGKSGPFNPEQVSVQVEVKRVERKDTARVFNLEQPYIAYRHIWSVTRRQV</sequence>
<dbReference type="Proteomes" id="UP001050691">
    <property type="component" value="Unassembled WGS sequence"/>
</dbReference>
<keyword evidence="1" id="KW-0808">Transferase</keyword>
<evidence type="ECO:0000256" key="1">
    <source>
        <dbReference type="ARBA" id="ARBA00022679"/>
    </source>
</evidence>
<comment type="caution">
    <text evidence="3">The sequence shown here is derived from an EMBL/GenBank/DDBJ whole genome shotgun (WGS) entry which is preliminary data.</text>
</comment>
<protein>
    <submittedName>
        <fullName evidence="3">Uncharacterized protein</fullName>
    </submittedName>
</protein>
<evidence type="ECO:0000313" key="4">
    <source>
        <dbReference type="Proteomes" id="UP001050691"/>
    </source>
</evidence>
<dbReference type="GO" id="GO:0016740">
    <property type="term" value="F:transferase activity"/>
    <property type="evidence" value="ECO:0007669"/>
    <property type="project" value="UniProtKB-KW"/>
</dbReference>
<proteinExistence type="predicted"/>
<dbReference type="PANTHER" id="PTHR35897">
    <property type="entry name" value="METHYLTRANSFERASE AUSD"/>
    <property type="match status" value="1"/>
</dbReference>
<dbReference type="PANTHER" id="PTHR35897:SF1">
    <property type="entry name" value="METHYLTRANSFERASE AUSD"/>
    <property type="match status" value="1"/>
</dbReference>
<dbReference type="EMBL" id="BPWL01000004">
    <property type="protein sequence ID" value="GJJ09838.1"/>
    <property type="molecule type" value="Genomic_DNA"/>
</dbReference>
<dbReference type="InterPro" id="IPR051654">
    <property type="entry name" value="Meroterpenoid_MTases"/>
</dbReference>